<sequence length="320" mass="35819">MTRMTLMAARKGAPIEIALVNNMPDQALEATVAQFSGLVRMGAEGLSANLRLYNLPSARRGETARRILAQTHDPIDGLYARGTDALIVTGAEPRAPDLSDESYWEEFAQLVAWARANTFGALWSCLAAHGAVLALDGLARRREAEKISGVYACAVMQGDWATQGMAPLLNMPHSRYNGLAREDLERFGYNISSWSAEVGVDSFWRREPSLFLFTQGHPEYDAQTLSREFRRDALRYINAQSQTFPPTPKNYFSPMAERGIADLKKTADQSQRMRFSKGLNALMAQEKLQAVWRRDAEQLYRNFLSQVAFEKATRSRSTAL</sequence>
<dbReference type="GO" id="GO:0009086">
    <property type="term" value="P:methionine biosynthetic process"/>
    <property type="evidence" value="ECO:0007669"/>
    <property type="project" value="UniProtKB-UniRule"/>
</dbReference>
<dbReference type="GO" id="GO:0004414">
    <property type="term" value="F:homoserine O-acetyltransferase activity"/>
    <property type="evidence" value="ECO:0007669"/>
    <property type="project" value="UniProtKB-UniRule"/>
</dbReference>
<dbReference type="HAMAP" id="MF_00295">
    <property type="entry name" value="MetA_acyltransf"/>
    <property type="match status" value="1"/>
</dbReference>
<comment type="catalytic activity">
    <reaction evidence="4">
        <text>L-homoserine + succinyl-CoA = O-succinyl-L-homoserine + CoA</text>
        <dbReference type="Rhea" id="RHEA:22008"/>
        <dbReference type="ChEBI" id="CHEBI:57287"/>
        <dbReference type="ChEBI" id="CHEBI:57292"/>
        <dbReference type="ChEBI" id="CHEBI:57476"/>
        <dbReference type="ChEBI" id="CHEBI:57661"/>
        <dbReference type="EC" id="2.3.1.46"/>
    </reaction>
</comment>
<dbReference type="RefSeq" id="WP_154419807.1">
    <property type="nucleotide sequence ID" value="NZ_CP044331.1"/>
</dbReference>
<evidence type="ECO:0000256" key="4">
    <source>
        <dbReference type="HAMAP-Rule" id="MF_00295"/>
    </source>
</evidence>
<evidence type="ECO:0000256" key="2">
    <source>
        <dbReference type="ARBA" id="ARBA00022679"/>
    </source>
</evidence>
<name>A0A6B8M521_9HYPH</name>
<gene>
    <name evidence="4" type="primary">metAS</name>
    <name evidence="6" type="ORF">F7D14_08125</name>
</gene>
<reference evidence="6 7" key="1">
    <citation type="submission" date="2019-09" db="EMBL/GenBank/DDBJ databases">
        <title>Isolation and complete genome sequencing of Methylocystis species.</title>
        <authorList>
            <person name="Rumah B.L."/>
            <person name="Stead C.E."/>
            <person name="Stevens B.C."/>
            <person name="Minton N.P."/>
            <person name="Grosse-Honebrink A."/>
            <person name="Zhang Y."/>
        </authorList>
    </citation>
    <scope>NUCLEOTIDE SEQUENCE [LARGE SCALE GENOMIC DNA]</scope>
    <source>
        <strain evidence="6 7">BRCS2</strain>
    </source>
</reference>
<dbReference type="UniPathway" id="UPA00051">
    <property type="reaction ID" value="UER00075"/>
</dbReference>
<keyword evidence="3 4" id="KW-0012">Acyltransferase</keyword>
<dbReference type="Pfam" id="PF04204">
    <property type="entry name" value="HTS"/>
    <property type="match status" value="1"/>
</dbReference>
<dbReference type="InterPro" id="IPR029062">
    <property type="entry name" value="Class_I_gatase-like"/>
</dbReference>
<dbReference type="PANTHER" id="PTHR20919">
    <property type="entry name" value="HOMOSERINE O-SUCCINYLTRANSFERASE"/>
    <property type="match status" value="1"/>
</dbReference>
<feature type="binding site" evidence="4">
    <location>
        <position position="231"/>
    </location>
    <ligand>
        <name>substrate</name>
    </ligand>
</feature>
<comment type="subcellular location">
    <subcellularLocation>
        <location evidence="4">Cytoplasm</location>
    </subcellularLocation>
</comment>
<dbReference type="GO" id="GO:0008899">
    <property type="term" value="F:homoserine O-succinyltransferase activity"/>
    <property type="evidence" value="ECO:0007669"/>
    <property type="project" value="UniProtKB-EC"/>
</dbReference>
<keyword evidence="4" id="KW-0963">Cytoplasm</keyword>
<proteinExistence type="inferred from homology"/>
<feature type="binding site" evidence="4">
    <location>
        <position position="146"/>
    </location>
    <ligand>
        <name>substrate</name>
    </ligand>
</feature>
<feature type="site" description="Important for substrate specificity" evidence="4">
    <location>
        <position position="174"/>
    </location>
</feature>
<evidence type="ECO:0000313" key="7">
    <source>
        <dbReference type="Proteomes" id="UP000422569"/>
    </source>
</evidence>
<dbReference type="Proteomes" id="UP000422569">
    <property type="component" value="Chromosome"/>
</dbReference>
<dbReference type="GO" id="GO:0005737">
    <property type="term" value="C:cytoplasm"/>
    <property type="evidence" value="ECO:0007669"/>
    <property type="project" value="UniProtKB-SubCell"/>
</dbReference>
<evidence type="ECO:0000256" key="3">
    <source>
        <dbReference type="ARBA" id="ARBA00023315"/>
    </source>
</evidence>
<dbReference type="EC" id="2.3.1.46" evidence="4"/>
<feature type="active site" evidence="4">
    <location>
        <position position="219"/>
    </location>
</feature>
<organism evidence="6 7">
    <name type="scientific">Methylocystis parvus</name>
    <dbReference type="NCBI Taxonomy" id="134"/>
    <lineage>
        <taxon>Bacteria</taxon>
        <taxon>Pseudomonadati</taxon>
        <taxon>Pseudomonadota</taxon>
        <taxon>Alphaproteobacteria</taxon>
        <taxon>Hyphomicrobiales</taxon>
        <taxon>Methylocystaceae</taxon>
        <taxon>Methylocystis</taxon>
    </lineage>
</organism>
<evidence type="ECO:0000256" key="1">
    <source>
        <dbReference type="ARBA" id="ARBA00022605"/>
    </source>
</evidence>
<dbReference type="InterPro" id="IPR033752">
    <property type="entry name" value="MetA_family"/>
</dbReference>
<keyword evidence="1 4" id="KW-0028">Amino-acid biosynthesis</keyword>
<keyword evidence="4" id="KW-0486">Methionine biosynthesis</keyword>
<keyword evidence="2 4" id="KW-0808">Transferase</keyword>
<comment type="pathway">
    <text evidence="4">Amino-acid biosynthesis; L-methionine biosynthesis via de novo pathway; O-succinyl-L-homoserine from L-homoserine: step 1/1.</text>
</comment>
<feature type="site" description="Important for acyl-CoA specificity" evidence="4">
    <location>
        <position position="126"/>
    </location>
</feature>
<evidence type="ECO:0000313" key="6">
    <source>
        <dbReference type="EMBL" id="QGM97435.1"/>
    </source>
</evidence>
<dbReference type="KEGG" id="mpar:F7D14_08125"/>
<comment type="similarity">
    <text evidence="4">Belongs to the MetA family.</text>
</comment>
<dbReference type="EMBL" id="CP044331">
    <property type="protein sequence ID" value="QGM97435.1"/>
    <property type="molecule type" value="Genomic_DNA"/>
</dbReference>
<evidence type="ECO:0000256" key="5">
    <source>
        <dbReference type="PIRSR" id="PIRSR000450-1"/>
    </source>
</evidence>
<dbReference type="Gene3D" id="3.40.50.880">
    <property type="match status" value="1"/>
</dbReference>
<feature type="binding site" evidence="4">
    <location>
        <position position="174"/>
    </location>
    <ligand>
        <name>substrate</name>
    </ligand>
</feature>
<dbReference type="AlphaFoldDB" id="A0A6B8M521"/>
<feature type="active site" description="Proton acceptor" evidence="4">
    <location>
        <position position="217"/>
    </location>
</feature>
<protein>
    <recommendedName>
        <fullName evidence="4">Homoserine O-succinyltransferase</fullName>
        <shortName evidence="4">HST</shortName>
        <ecNumber evidence="4">2.3.1.46</ecNumber>
    </recommendedName>
    <alternativeName>
        <fullName evidence="4">Homoserine transsuccinylase</fullName>
        <shortName evidence="4">HTS</shortName>
    </alternativeName>
</protein>
<keyword evidence="7" id="KW-1185">Reference proteome</keyword>
<feature type="active site" description="Acyl-thioester intermediate" evidence="4 5">
    <location>
        <position position="125"/>
    </location>
</feature>
<accession>A0A6B8M521</accession>
<dbReference type="PANTHER" id="PTHR20919:SF0">
    <property type="entry name" value="HOMOSERINE O-SUCCINYLTRANSFERASE"/>
    <property type="match status" value="1"/>
</dbReference>
<comment type="caution">
    <text evidence="4">Lacks conserved residue(s) required for the propagation of feature annotation.</text>
</comment>
<feature type="site" description="Important for acyl-CoA specificity" evidence="4">
    <location>
        <position position="92"/>
    </location>
</feature>
<comment type="function">
    <text evidence="4">Transfers a succinyl group from succinyl-CoA to L-homoserine, forming succinyl-L-homoserine.</text>
</comment>
<dbReference type="SUPFAM" id="SSF52317">
    <property type="entry name" value="Class I glutamine amidotransferase-like"/>
    <property type="match status" value="1"/>
</dbReference>